<dbReference type="Pfam" id="PF19833">
    <property type="entry name" value="RecG_dom3_C"/>
    <property type="match status" value="1"/>
</dbReference>
<keyword evidence="7 15" id="KW-0067">ATP-binding</keyword>
<keyword evidence="11" id="KW-0413">Isomerase</keyword>
<dbReference type="SMART" id="SM00487">
    <property type="entry name" value="DEXDc"/>
    <property type="match status" value="1"/>
</dbReference>
<feature type="domain" description="Helicase ATP-binding" evidence="16">
    <location>
        <begin position="272"/>
        <end position="437"/>
    </location>
</feature>
<name>A0A8J6P7B3_9GAMM</name>
<dbReference type="PANTHER" id="PTHR47964:SF1">
    <property type="entry name" value="ATP-DEPENDENT DNA HELICASE HOMOLOG RECG, CHLOROPLASTIC"/>
    <property type="match status" value="1"/>
</dbReference>
<evidence type="ECO:0000256" key="11">
    <source>
        <dbReference type="ARBA" id="ARBA00023235"/>
    </source>
</evidence>
<evidence type="ECO:0000256" key="12">
    <source>
        <dbReference type="ARBA" id="ARBA00034617"/>
    </source>
</evidence>
<evidence type="ECO:0000256" key="13">
    <source>
        <dbReference type="ARBA" id="ARBA00034808"/>
    </source>
</evidence>
<dbReference type="CDD" id="cd04488">
    <property type="entry name" value="RecG_wedge_OBF"/>
    <property type="match status" value="1"/>
</dbReference>
<evidence type="ECO:0000256" key="4">
    <source>
        <dbReference type="ARBA" id="ARBA00022763"/>
    </source>
</evidence>
<evidence type="ECO:0000256" key="15">
    <source>
        <dbReference type="RuleBase" id="RU363016"/>
    </source>
</evidence>
<sequence length="683" mass="76390">MPAVSTLKGVGPQLSKRLEKLQIREVADLLFHLPLRYQDKTKIAPISSLQPGDERLIEGVIQGCAVRFGKRRSLLCTIAGQNSTLTIRLFHFNKQQQIALKEGTSVRCFGEIRRGPSGLEMVHPEYRIIHPDRPAPELEKNLTPIYPATDGVRQRTLLSITTQALVRALPLVVELLPDISPLQHMPSLQVALQTLHRPTAETLAALPLCRERIAFEELLAHHLSLQQLRGHYRQDHAFALSTERRVVDSFIEQLPFSLTNAQQRAISEIFLDLQQPHPMQRLLQGDVGSGKTIVAICAALHVTESGFQTALMAPTELLARQHHNNICSLLEPLDISTGFLSGSMNTKDRAEVTDKVISGKTSIVVGTHALFQKTIQFRNLALIIIDEQHRFGVGQRQALQQKGVDEITSPHQLIMTATPIPRTLAMTFYADLDSTVIDELPPGRTPIKTVTIPEFRRDEVLERVHANCKQGRQAYWVCPLIEESEVLQCQAASESAKEIQQRFPDLSVGLVHGRMPPAEKDKVMGNFHKGDVHILVATTVIEVGVDVPNASLMIIENAERLGLSQLHQLRGRVGRGAIASSCLLMYRAPLSKIATERLQTIRESSDGFEIARKDLEMRGPGELLGRRQTGTPQLRMADLVRDQHLIPMVEDIARQMLQNSPQDKITRLIKRWIPDAERYRSTG</sequence>
<dbReference type="InterPro" id="IPR011545">
    <property type="entry name" value="DEAD/DEAH_box_helicase_dom"/>
</dbReference>
<dbReference type="SUPFAM" id="SSF52540">
    <property type="entry name" value="P-loop containing nucleoside triphosphate hydrolases"/>
    <property type="match status" value="2"/>
</dbReference>
<keyword evidence="4 15" id="KW-0227">DNA damage</keyword>
<dbReference type="EC" id="5.6.2.4" evidence="13 15"/>
<keyword evidence="5 15" id="KW-0378">Hydrolase</keyword>
<dbReference type="Pfam" id="PF00271">
    <property type="entry name" value="Helicase_C"/>
    <property type="match status" value="1"/>
</dbReference>
<dbReference type="InterPro" id="IPR004609">
    <property type="entry name" value="ATP-dep_DNA_helicase_RecG"/>
</dbReference>
<comment type="caution">
    <text evidence="18">The sequence shown here is derived from an EMBL/GenBank/DDBJ whole genome shotgun (WGS) entry which is preliminary data.</text>
</comment>
<evidence type="ECO:0000256" key="5">
    <source>
        <dbReference type="ARBA" id="ARBA00022801"/>
    </source>
</evidence>
<dbReference type="CDD" id="cd18811">
    <property type="entry name" value="SF2_C_RecG"/>
    <property type="match status" value="1"/>
</dbReference>
<dbReference type="GO" id="GO:0043138">
    <property type="term" value="F:3'-5' DNA helicase activity"/>
    <property type="evidence" value="ECO:0007669"/>
    <property type="project" value="UniProtKB-EC"/>
</dbReference>
<dbReference type="SMART" id="SM00490">
    <property type="entry name" value="HELICc"/>
    <property type="match status" value="1"/>
</dbReference>
<keyword evidence="3 15" id="KW-0547">Nucleotide-binding</keyword>
<dbReference type="InterPro" id="IPR001650">
    <property type="entry name" value="Helicase_C-like"/>
</dbReference>
<dbReference type="InterPro" id="IPR033454">
    <property type="entry name" value="RecG_wedge"/>
</dbReference>
<comment type="catalytic activity">
    <reaction evidence="14 15">
        <text>ATP + H2O = ADP + phosphate + H(+)</text>
        <dbReference type="Rhea" id="RHEA:13065"/>
        <dbReference type="ChEBI" id="CHEBI:15377"/>
        <dbReference type="ChEBI" id="CHEBI:15378"/>
        <dbReference type="ChEBI" id="CHEBI:30616"/>
        <dbReference type="ChEBI" id="CHEBI:43474"/>
        <dbReference type="ChEBI" id="CHEBI:456216"/>
        <dbReference type="EC" id="5.6.2.4"/>
    </reaction>
</comment>
<dbReference type="GO" id="GO:0003677">
    <property type="term" value="F:DNA binding"/>
    <property type="evidence" value="ECO:0007669"/>
    <property type="project" value="UniProtKB-KW"/>
</dbReference>
<dbReference type="NCBIfam" id="NF008165">
    <property type="entry name" value="PRK10917.1-3"/>
    <property type="match status" value="1"/>
</dbReference>
<reference evidence="18 19" key="1">
    <citation type="submission" date="2020-08" db="EMBL/GenBank/DDBJ databases">
        <title>Bridging the membrane lipid divide: bacteria of the FCB group superphylum have the potential to synthesize archaeal ether lipids.</title>
        <authorList>
            <person name="Villanueva L."/>
            <person name="Von Meijenfeldt F.A.B."/>
            <person name="Westbye A.B."/>
            <person name="Yadav S."/>
            <person name="Hopmans E.C."/>
            <person name="Dutilh B.E."/>
            <person name="Sinninghe Damste J.S."/>
        </authorList>
    </citation>
    <scope>NUCLEOTIDE SEQUENCE [LARGE SCALE GENOMIC DNA]</scope>
    <source>
        <strain evidence="18">NIOZ-UU100</strain>
    </source>
</reference>
<evidence type="ECO:0000259" key="16">
    <source>
        <dbReference type="PROSITE" id="PS51192"/>
    </source>
</evidence>
<dbReference type="Proteomes" id="UP000654401">
    <property type="component" value="Unassembled WGS sequence"/>
</dbReference>
<dbReference type="InterPro" id="IPR045562">
    <property type="entry name" value="RecG_dom3_C"/>
</dbReference>
<dbReference type="PROSITE" id="PS51192">
    <property type="entry name" value="HELICASE_ATP_BIND_1"/>
    <property type="match status" value="1"/>
</dbReference>
<gene>
    <name evidence="18" type="primary">recG</name>
    <name evidence="18" type="ORF">H8D24_02190</name>
</gene>
<evidence type="ECO:0000256" key="9">
    <source>
        <dbReference type="ARBA" id="ARBA00023172"/>
    </source>
</evidence>
<dbReference type="EMBL" id="JACNFK010000017">
    <property type="protein sequence ID" value="MBC8519207.1"/>
    <property type="molecule type" value="Genomic_DNA"/>
</dbReference>
<organism evidence="18 19">
    <name type="scientific">Candidatus Thiopontia autotrophica</name>
    <dbReference type="NCBI Taxonomy" id="2841688"/>
    <lineage>
        <taxon>Bacteria</taxon>
        <taxon>Pseudomonadati</taxon>
        <taxon>Pseudomonadota</taxon>
        <taxon>Gammaproteobacteria</taxon>
        <taxon>Candidatus Thiopontia</taxon>
    </lineage>
</organism>
<dbReference type="AlphaFoldDB" id="A0A8J6P7B3"/>
<evidence type="ECO:0000256" key="2">
    <source>
        <dbReference type="ARBA" id="ARBA00017846"/>
    </source>
</evidence>
<dbReference type="InterPro" id="IPR012340">
    <property type="entry name" value="NA-bd_OB-fold"/>
</dbReference>
<dbReference type="GO" id="GO:0006310">
    <property type="term" value="P:DNA recombination"/>
    <property type="evidence" value="ECO:0007669"/>
    <property type="project" value="UniProtKB-UniRule"/>
</dbReference>
<dbReference type="NCBIfam" id="NF008168">
    <property type="entry name" value="PRK10917.2-2"/>
    <property type="match status" value="1"/>
</dbReference>
<evidence type="ECO:0000256" key="8">
    <source>
        <dbReference type="ARBA" id="ARBA00023125"/>
    </source>
</evidence>
<keyword evidence="8" id="KW-0238">DNA-binding</keyword>
<dbReference type="CDD" id="cd17992">
    <property type="entry name" value="DEXHc_RecG"/>
    <property type="match status" value="1"/>
</dbReference>
<dbReference type="NCBIfam" id="NF008163">
    <property type="entry name" value="PRK10917.1-1"/>
    <property type="match status" value="1"/>
</dbReference>
<dbReference type="SUPFAM" id="SSF50249">
    <property type="entry name" value="Nucleic acid-binding proteins"/>
    <property type="match status" value="1"/>
</dbReference>
<keyword evidence="10 15" id="KW-0234">DNA repair</keyword>
<evidence type="ECO:0000259" key="17">
    <source>
        <dbReference type="PROSITE" id="PS51194"/>
    </source>
</evidence>
<dbReference type="InterPro" id="IPR014001">
    <property type="entry name" value="Helicase_ATP-bd"/>
</dbReference>
<dbReference type="GO" id="GO:0016787">
    <property type="term" value="F:hydrolase activity"/>
    <property type="evidence" value="ECO:0007669"/>
    <property type="project" value="UniProtKB-KW"/>
</dbReference>
<dbReference type="PROSITE" id="PS51194">
    <property type="entry name" value="HELICASE_CTER"/>
    <property type="match status" value="1"/>
</dbReference>
<comment type="function">
    <text evidence="15">Plays a critical role in recombination and DNA repair. Helps process Holliday junction intermediates to mature products by catalyzing branch migration. Has replication fork regression activity, unwinds stalled or blocked replication forks to make a HJ that can be resolved. Has a DNA unwinding activity characteristic of a DNA helicase with 3'-5' polarity.</text>
</comment>
<dbReference type="InterPro" id="IPR027417">
    <property type="entry name" value="P-loop_NTPase"/>
</dbReference>
<evidence type="ECO:0000256" key="10">
    <source>
        <dbReference type="ARBA" id="ARBA00023204"/>
    </source>
</evidence>
<dbReference type="Pfam" id="PF17191">
    <property type="entry name" value="RecG_wedge"/>
    <property type="match status" value="1"/>
</dbReference>
<evidence type="ECO:0000313" key="18">
    <source>
        <dbReference type="EMBL" id="MBC8519207.1"/>
    </source>
</evidence>
<proteinExistence type="inferred from homology"/>
<protein>
    <recommendedName>
        <fullName evidence="2 15">ATP-dependent DNA helicase RecG</fullName>
        <ecNumber evidence="13 15">5.6.2.4</ecNumber>
    </recommendedName>
</protein>
<dbReference type="Pfam" id="PF00270">
    <property type="entry name" value="DEAD"/>
    <property type="match status" value="1"/>
</dbReference>
<dbReference type="Gene3D" id="3.40.50.300">
    <property type="entry name" value="P-loop containing nucleotide triphosphate hydrolases"/>
    <property type="match status" value="2"/>
</dbReference>
<evidence type="ECO:0000313" key="19">
    <source>
        <dbReference type="Proteomes" id="UP000654401"/>
    </source>
</evidence>
<dbReference type="InterPro" id="IPR047112">
    <property type="entry name" value="RecG/Mfd"/>
</dbReference>
<accession>A0A8J6P7B3</accession>
<keyword evidence="6 15" id="KW-0347">Helicase</keyword>
<dbReference type="GO" id="GO:0005524">
    <property type="term" value="F:ATP binding"/>
    <property type="evidence" value="ECO:0007669"/>
    <property type="project" value="UniProtKB-KW"/>
</dbReference>
<evidence type="ECO:0000256" key="3">
    <source>
        <dbReference type="ARBA" id="ARBA00022741"/>
    </source>
</evidence>
<evidence type="ECO:0000256" key="1">
    <source>
        <dbReference type="ARBA" id="ARBA00007504"/>
    </source>
</evidence>
<comment type="catalytic activity">
    <reaction evidence="12 15">
        <text>Couples ATP hydrolysis with the unwinding of duplex DNA by translocating in the 3'-5' direction.</text>
        <dbReference type="EC" id="5.6.2.4"/>
    </reaction>
</comment>
<evidence type="ECO:0000256" key="6">
    <source>
        <dbReference type="ARBA" id="ARBA00022806"/>
    </source>
</evidence>
<dbReference type="FunFam" id="3.40.50.300:FF:000391">
    <property type="entry name" value="ATP-dependent DNA helicase RecG"/>
    <property type="match status" value="1"/>
</dbReference>
<dbReference type="PANTHER" id="PTHR47964">
    <property type="entry name" value="ATP-DEPENDENT DNA HELICASE HOMOLOG RECG, CHLOROPLASTIC"/>
    <property type="match status" value="1"/>
</dbReference>
<feature type="domain" description="Helicase C-terminal" evidence="17">
    <location>
        <begin position="460"/>
        <end position="616"/>
    </location>
</feature>
<dbReference type="Gene3D" id="2.40.50.140">
    <property type="entry name" value="Nucleic acid-binding proteins"/>
    <property type="match status" value="1"/>
</dbReference>
<evidence type="ECO:0000256" key="14">
    <source>
        <dbReference type="ARBA" id="ARBA00048988"/>
    </source>
</evidence>
<dbReference type="GO" id="GO:0006281">
    <property type="term" value="P:DNA repair"/>
    <property type="evidence" value="ECO:0007669"/>
    <property type="project" value="UniProtKB-UniRule"/>
</dbReference>
<comment type="similarity">
    <text evidence="1 15">Belongs to the helicase family. RecG subfamily.</text>
</comment>
<evidence type="ECO:0000256" key="7">
    <source>
        <dbReference type="ARBA" id="ARBA00022840"/>
    </source>
</evidence>
<keyword evidence="9 15" id="KW-0233">DNA recombination</keyword>
<dbReference type="NCBIfam" id="TIGR00643">
    <property type="entry name" value="recG"/>
    <property type="match status" value="1"/>
</dbReference>